<evidence type="ECO:0000313" key="3">
    <source>
        <dbReference type="Proteomes" id="UP000601435"/>
    </source>
</evidence>
<reference evidence="2" key="1">
    <citation type="submission" date="2021-02" db="EMBL/GenBank/DDBJ databases">
        <authorList>
            <person name="Dougan E. K."/>
            <person name="Rhodes N."/>
            <person name="Thang M."/>
            <person name="Chan C."/>
        </authorList>
    </citation>
    <scope>NUCLEOTIDE SEQUENCE</scope>
</reference>
<comment type="caution">
    <text evidence="2">The sequence shown here is derived from an EMBL/GenBank/DDBJ whole genome shotgun (WGS) entry which is preliminary data.</text>
</comment>
<evidence type="ECO:0000313" key="2">
    <source>
        <dbReference type="EMBL" id="CAE7876783.1"/>
    </source>
</evidence>
<keyword evidence="3" id="KW-1185">Reference proteome</keyword>
<name>A0A813AQ17_9DINO</name>
<dbReference type="OrthoDB" id="429497at2759"/>
<gene>
    <name evidence="2" type="ORF">SNEC2469_LOCUS28609</name>
</gene>
<dbReference type="AlphaFoldDB" id="A0A813AQ17"/>
<feature type="region of interest" description="Disordered" evidence="1">
    <location>
        <begin position="170"/>
        <end position="202"/>
    </location>
</feature>
<sequence>MAPAERKRQFAALDRYINANAEGMPPGLVEKYKDSFGSGTKKFEKAWLLDPTMKNVEIESYYVQKHEKSSKGEYEELSLMDWEEIYKTPEQREWLAKIIAGVLLYLGQQGKPHPQDKDNPRARLYKIFRRNKDVDKVQSEVGTKTSAKGAVSEAAAPLVSEILEGAQADFAGAQEAPKGKGKGKGKDKDKEEKKVDPEAQARKELEKDINAISKLAGEARNMGLLLTEWQVPHVDSVQKGLQKHVIILKKIEEEIESMIFNKTKPTRTFATPRGQSMQRSAAGALGCEIVVNLFRLYRSVLTRC</sequence>
<protein>
    <submittedName>
        <fullName evidence="2">Uncharacterized protein</fullName>
    </submittedName>
</protein>
<proteinExistence type="predicted"/>
<evidence type="ECO:0000256" key="1">
    <source>
        <dbReference type="SAM" id="MobiDB-lite"/>
    </source>
</evidence>
<dbReference type="Proteomes" id="UP000601435">
    <property type="component" value="Unassembled WGS sequence"/>
</dbReference>
<dbReference type="EMBL" id="CAJNJA010062546">
    <property type="protein sequence ID" value="CAE7876783.1"/>
    <property type="molecule type" value="Genomic_DNA"/>
</dbReference>
<accession>A0A813AQ17</accession>
<organism evidence="2 3">
    <name type="scientific">Symbiodinium necroappetens</name>
    <dbReference type="NCBI Taxonomy" id="1628268"/>
    <lineage>
        <taxon>Eukaryota</taxon>
        <taxon>Sar</taxon>
        <taxon>Alveolata</taxon>
        <taxon>Dinophyceae</taxon>
        <taxon>Suessiales</taxon>
        <taxon>Symbiodiniaceae</taxon>
        <taxon>Symbiodinium</taxon>
    </lineage>
</organism>
<feature type="compositionally biased region" description="Basic and acidic residues" evidence="1">
    <location>
        <begin position="184"/>
        <end position="202"/>
    </location>
</feature>